<dbReference type="RefSeq" id="WP_073007445.1">
    <property type="nucleotide sequence ID" value="NZ_FQZO01000004.1"/>
</dbReference>
<evidence type="ECO:0000313" key="3">
    <source>
        <dbReference type="Proteomes" id="UP000184080"/>
    </source>
</evidence>
<gene>
    <name evidence="2" type="ORF">SAMN05444401_2666</name>
</gene>
<dbReference type="AlphaFoldDB" id="A0A1M6I6N1"/>
<dbReference type="InterPro" id="IPR008258">
    <property type="entry name" value="Transglycosylase_SLT_dom_1"/>
</dbReference>
<sequence length="230" mass="25631">MNINKPEDVLGLQILSSFMKKTLGDGPAFEIVLESLMKAATENPDFDLSGLSSNFLGENLNSLTLQEDSSLQTITAIKEAAYKSTNKIKESTSQKMNLINSAVEKYSKEFDVDSNLIHAIIKQESDYNPLCVSSAGAMGLMQLMPENCVEDGVKNPFDIEDNIRGGIKQLKGFLDKYKNIEMSLMAYNAGPGTVRRRGVTSLQDIYKMPKETQNYVKKVMNYYNKNSKVI</sequence>
<dbReference type="PANTHER" id="PTHR37423:SF2">
    <property type="entry name" value="MEMBRANE-BOUND LYTIC MUREIN TRANSGLYCOSYLASE C"/>
    <property type="match status" value="1"/>
</dbReference>
<organism evidence="2 3">
    <name type="scientific">Clostridium amylolyticum</name>
    <dbReference type="NCBI Taxonomy" id="1121298"/>
    <lineage>
        <taxon>Bacteria</taxon>
        <taxon>Bacillati</taxon>
        <taxon>Bacillota</taxon>
        <taxon>Clostridia</taxon>
        <taxon>Eubacteriales</taxon>
        <taxon>Clostridiaceae</taxon>
        <taxon>Clostridium</taxon>
    </lineage>
</organism>
<dbReference type="Pfam" id="PF01464">
    <property type="entry name" value="SLT"/>
    <property type="match status" value="1"/>
</dbReference>
<dbReference type="InterPro" id="IPR023346">
    <property type="entry name" value="Lysozyme-like_dom_sf"/>
</dbReference>
<evidence type="ECO:0000313" key="2">
    <source>
        <dbReference type="EMBL" id="SHJ30086.1"/>
    </source>
</evidence>
<dbReference type="Proteomes" id="UP000184080">
    <property type="component" value="Unassembled WGS sequence"/>
</dbReference>
<reference evidence="2 3" key="1">
    <citation type="submission" date="2016-11" db="EMBL/GenBank/DDBJ databases">
        <authorList>
            <person name="Jaros S."/>
            <person name="Januszkiewicz K."/>
            <person name="Wedrychowicz H."/>
        </authorList>
    </citation>
    <scope>NUCLEOTIDE SEQUENCE [LARGE SCALE GENOMIC DNA]</scope>
    <source>
        <strain evidence="2 3">DSM 21864</strain>
    </source>
</reference>
<evidence type="ECO:0000259" key="1">
    <source>
        <dbReference type="Pfam" id="PF01464"/>
    </source>
</evidence>
<dbReference type="EMBL" id="FQZO01000004">
    <property type="protein sequence ID" value="SHJ30086.1"/>
    <property type="molecule type" value="Genomic_DNA"/>
</dbReference>
<keyword evidence="3" id="KW-1185">Reference proteome</keyword>
<dbReference type="CDD" id="cd00254">
    <property type="entry name" value="LT-like"/>
    <property type="match status" value="1"/>
</dbReference>
<feature type="domain" description="Transglycosylase SLT" evidence="1">
    <location>
        <begin position="103"/>
        <end position="197"/>
    </location>
</feature>
<dbReference type="SUPFAM" id="SSF53955">
    <property type="entry name" value="Lysozyme-like"/>
    <property type="match status" value="1"/>
</dbReference>
<name>A0A1M6I6N1_9CLOT</name>
<dbReference type="PANTHER" id="PTHR37423">
    <property type="entry name" value="SOLUBLE LYTIC MUREIN TRANSGLYCOSYLASE-RELATED"/>
    <property type="match status" value="1"/>
</dbReference>
<dbReference type="STRING" id="1121298.SAMN05444401_2666"/>
<protein>
    <submittedName>
        <fullName evidence="2">Transglycosylase SLT domain-containing protein</fullName>
    </submittedName>
</protein>
<dbReference type="OrthoDB" id="9815002at2"/>
<accession>A0A1M6I6N1</accession>
<proteinExistence type="predicted"/>
<dbReference type="Gene3D" id="1.10.530.10">
    <property type="match status" value="1"/>
</dbReference>